<gene>
    <name evidence="2" type="ORF">RED65_08529</name>
</gene>
<evidence type="ECO:0000256" key="1">
    <source>
        <dbReference type="SAM" id="SignalP"/>
    </source>
</evidence>
<protein>
    <submittedName>
        <fullName evidence="2">tRNA modification GTPase</fullName>
    </submittedName>
</protein>
<proteinExistence type="predicted"/>
<keyword evidence="3" id="KW-1185">Reference proteome</keyword>
<dbReference type="RefSeq" id="WP_007019255.1">
    <property type="nucleotide sequence ID" value="NZ_CH724122.1"/>
</dbReference>
<accession>Q1MZ45</accession>
<dbReference type="Proteomes" id="UP000004263">
    <property type="component" value="Unassembled WGS sequence"/>
</dbReference>
<evidence type="ECO:0000313" key="2">
    <source>
        <dbReference type="EMBL" id="EAT11288.1"/>
    </source>
</evidence>
<feature type="signal peptide" evidence="1">
    <location>
        <begin position="1"/>
        <end position="21"/>
    </location>
</feature>
<dbReference type="AlphaFoldDB" id="Q1MZ45"/>
<reference evidence="2 3" key="1">
    <citation type="submission" date="2006-03" db="EMBL/GenBank/DDBJ databases">
        <authorList>
            <person name="Pinhassi J."/>
            <person name="Pedros-Alio C."/>
            <person name="Ferriera S."/>
            <person name="Johnson J."/>
            <person name="Kravitz S."/>
            <person name="Halpern A."/>
            <person name="Remington K."/>
            <person name="Beeson K."/>
            <person name="Tran B."/>
            <person name="Rogers Y.-H."/>
            <person name="Friedman R."/>
            <person name="Venter J.C."/>
        </authorList>
    </citation>
    <scope>NUCLEOTIDE SEQUENCE [LARGE SCALE GENOMIC DNA]</scope>
    <source>
        <strain evidence="2 3">RED65</strain>
    </source>
</reference>
<dbReference type="PROSITE" id="PS51257">
    <property type="entry name" value="PROKAR_LIPOPROTEIN"/>
    <property type="match status" value="1"/>
</dbReference>
<name>Q1MZ45_9GAMM</name>
<evidence type="ECO:0000313" key="3">
    <source>
        <dbReference type="Proteomes" id="UP000004263"/>
    </source>
</evidence>
<keyword evidence="1" id="KW-0732">Signal</keyword>
<organism evidence="2 3">
    <name type="scientific">Bermanella marisrubri</name>
    <dbReference type="NCBI Taxonomy" id="207949"/>
    <lineage>
        <taxon>Bacteria</taxon>
        <taxon>Pseudomonadati</taxon>
        <taxon>Pseudomonadota</taxon>
        <taxon>Gammaproteobacteria</taxon>
        <taxon>Oceanospirillales</taxon>
        <taxon>Oceanospirillaceae</taxon>
        <taxon>Bermanella</taxon>
    </lineage>
</organism>
<comment type="caution">
    <text evidence="2">The sequence shown here is derived from an EMBL/GenBank/DDBJ whole genome shotgun (WGS) entry which is preliminary data.</text>
</comment>
<dbReference type="EMBL" id="AAQH01000020">
    <property type="protein sequence ID" value="EAT11288.1"/>
    <property type="molecule type" value="Genomic_DNA"/>
</dbReference>
<dbReference type="HOGENOM" id="CLU_2383607_0_0_6"/>
<feature type="chain" id="PRO_5004194448" evidence="1">
    <location>
        <begin position="22"/>
        <end position="116"/>
    </location>
</feature>
<sequence>MKSLNLSLIIAAILLTSACSGLRTTDQTYMAHAENFNFLFLQIPGGDSQERAMALVPENATIDSFISTPDDTTSFLGILNRIIGIDYTTINGRIQVPERAPNAISGEKIPTGRYSL</sequence>